<keyword evidence="1" id="KW-0479">Metal-binding</keyword>
<reference evidence="6 7" key="1">
    <citation type="journal article" date="2018" name="Elife">
        <title>Firefly genomes illuminate parallel origins of bioluminescence in beetles.</title>
        <authorList>
            <person name="Fallon T.R."/>
            <person name="Lower S.E."/>
            <person name="Chang C.H."/>
            <person name="Bessho-Uehara M."/>
            <person name="Martin G.J."/>
            <person name="Bewick A.J."/>
            <person name="Behringer M."/>
            <person name="Debat H.J."/>
            <person name="Wong I."/>
            <person name="Day J.C."/>
            <person name="Suvorov A."/>
            <person name="Silva C.J."/>
            <person name="Stanger-Hall K.F."/>
            <person name="Hall D.W."/>
            <person name="Schmitz R.J."/>
            <person name="Nelson D.R."/>
            <person name="Lewis S.M."/>
            <person name="Shigenobu S."/>
            <person name="Bybee S.M."/>
            <person name="Larracuente A.M."/>
            <person name="Oba Y."/>
            <person name="Weng J.K."/>
        </authorList>
    </citation>
    <scope>NUCLEOTIDE SEQUENCE [LARGE SCALE GENOMIC DNA]</scope>
    <source>
        <strain evidence="6">1611_PpyrPB1</strain>
        <tissue evidence="6">Whole body</tissue>
    </source>
</reference>
<dbReference type="InterPro" id="IPR007588">
    <property type="entry name" value="Znf_FLYWCH"/>
</dbReference>
<dbReference type="InterPro" id="IPR018289">
    <property type="entry name" value="MULE_transposase_dom"/>
</dbReference>
<evidence type="ECO:0008006" key="8">
    <source>
        <dbReference type="Google" id="ProtNLM"/>
    </source>
</evidence>
<feature type="domain" description="FLYWCH-type" evidence="4">
    <location>
        <begin position="6"/>
        <end position="60"/>
    </location>
</feature>
<dbReference type="InParanoid" id="A0A5N4B3R9"/>
<comment type="caution">
    <text evidence="6">The sequence shown here is derived from an EMBL/GenBank/DDBJ whole genome shotgun (WGS) entry which is preliminary data.</text>
</comment>
<dbReference type="Gene3D" id="2.20.25.240">
    <property type="match status" value="1"/>
</dbReference>
<evidence type="ECO:0000256" key="2">
    <source>
        <dbReference type="ARBA" id="ARBA00022771"/>
    </source>
</evidence>
<proteinExistence type="predicted"/>
<dbReference type="EMBL" id="VVIM01000001">
    <property type="protein sequence ID" value="KAB0804020.1"/>
    <property type="molecule type" value="Genomic_DNA"/>
</dbReference>
<evidence type="ECO:0000313" key="6">
    <source>
        <dbReference type="EMBL" id="KAB0804020.1"/>
    </source>
</evidence>
<evidence type="ECO:0000259" key="4">
    <source>
        <dbReference type="Pfam" id="PF04500"/>
    </source>
</evidence>
<dbReference type="AlphaFoldDB" id="A0A5N4B3R9"/>
<keyword evidence="3" id="KW-0862">Zinc</keyword>
<dbReference type="OrthoDB" id="6783931at2759"/>
<evidence type="ECO:0000256" key="3">
    <source>
        <dbReference type="ARBA" id="ARBA00022833"/>
    </source>
</evidence>
<organism evidence="6 7">
    <name type="scientific">Photinus pyralis</name>
    <name type="common">Common eastern firefly</name>
    <name type="synonym">Lampyris pyralis</name>
    <dbReference type="NCBI Taxonomy" id="7054"/>
    <lineage>
        <taxon>Eukaryota</taxon>
        <taxon>Metazoa</taxon>
        <taxon>Ecdysozoa</taxon>
        <taxon>Arthropoda</taxon>
        <taxon>Hexapoda</taxon>
        <taxon>Insecta</taxon>
        <taxon>Pterygota</taxon>
        <taxon>Neoptera</taxon>
        <taxon>Endopterygota</taxon>
        <taxon>Coleoptera</taxon>
        <taxon>Polyphaga</taxon>
        <taxon>Elateriformia</taxon>
        <taxon>Elateroidea</taxon>
        <taxon>Lampyridae</taxon>
        <taxon>Lampyrinae</taxon>
        <taxon>Photinus</taxon>
    </lineage>
</organism>
<feature type="domain" description="MULE transposase" evidence="5">
    <location>
        <begin position="183"/>
        <end position="274"/>
    </location>
</feature>
<sequence length="461" mass="53083">MEKIVSQKGKELLLIDGQRYRQARTNADGSISWRCVTLNCSGRLKVSRGDVINVITEHNHAPNPEKNMAAVKCVAEMKVRAANCVENPRQIIQHCSNGLALGASVHLTTYTASQRAIERVRKRAEQPYPNPTAVADITIPAALQTTSRNANFLLWDSGAEDPNRIFMFGTEQNLNILEQHRHWFVDGTFKVAPELFLQVFTIHALVENTCMPLVYVLLQDKSEMSYVRVFQKLLDLKITLNPISVTSDFEKAIHNAVSRVFDEVQIVGCLFHLGQSLWRRVQLCNLTEDYLNNENVRQHTKMLLSLSFVPPNDVIMAFEELVENCPNTLDPIVDYWEDTYIGRLRRNRRGDPRFPIAIWNVYNRVADRLPRTNNSVEGWHRAFQQTLNCHHPSVYKLIDQFKKEQDHVEILHTRITAGIQHPESSKRKYVQLNRRLEVLTDNYDNTAVMDYLRGISHNMEI</sequence>
<evidence type="ECO:0000313" key="7">
    <source>
        <dbReference type="Proteomes" id="UP000327044"/>
    </source>
</evidence>
<name>A0A5N4B3R9_PHOPY</name>
<evidence type="ECO:0000256" key="1">
    <source>
        <dbReference type="ARBA" id="ARBA00022723"/>
    </source>
</evidence>
<gene>
    <name evidence="6" type="ORF">PPYR_00990</name>
</gene>
<keyword evidence="2" id="KW-0863">Zinc-finger</keyword>
<dbReference type="Pfam" id="PF04500">
    <property type="entry name" value="FLYWCH"/>
    <property type="match status" value="1"/>
</dbReference>
<dbReference type="GO" id="GO:0008270">
    <property type="term" value="F:zinc ion binding"/>
    <property type="evidence" value="ECO:0007669"/>
    <property type="project" value="UniProtKB-KW"/>
</dbReference>
<protein>
    <recommendedName>
        <fullName evidence="8">FLYWCH-type domain-containing protein</fullName>
    </recommendedName>
</protein>
<dbReference type="PANTHER" id="PTHR47160:SF10">
    <property type="entry name" value="MULE TRANSPOSASE DOMAIN-CONTAINING PROTEIN"/>
    <property type="match status" value="1"/>
</dbReference>
<dbReference type="Proteomes" id="UP000327044">
    <property type="component" value="Unassembled WGS sequence"/>
</dbReference>
<evidence type="ECO:0000259" key="5">
    <source>
        <dbReference type="Pfam" id="PF10551"/>
    </source>
</evidence>
<dbReference type="PANTHER" id="PTHR47160">
    <property type="entry name" value="PUTATIVE-RELATED"/>
    <property type="match status" value="1"/>
</dbReference>
<keyword evidence="7" id="KW-1185">Reference proteome</keyword>
<dbReference type="Pfam" id="PF10551">
    <property type="entry name" value="MULE"/>
    <property type="match status" value="1"/>
</dbReference>
<accession>A0A5N4B3R9</accession>